<reference evidence="2 3" key="3">
    <citation type="journal article" date="2013" name="Rice">
        <title>Improvement of the Oryza sativa Nipponbare reference genome using next generation sequence and optical map data.</title>
        <authorList>
            <person name="Kawahara Y."/>
            <person name="de la Bastide M."/>
            <person name="Hamilton J.P."/>
            <person name="Kanamori H."/>
            <person name="McCombie W.R."/>
            <person name="Ouyang S."/>
            <person name="Schwartz D.C."/>
            <person name="Tanaka T."/>
            <person name="Wu J."/>
            <person name="Zhou S."/>
            <person name="Childs K.L."/>
            <person name="Davidson R.M."/>
            <person name="Lin H."/>
            <person name="Quesada-Ocampo L."/>
            <person name="Vaillancourt B."/>
            <person name="Sakai H."/>
            <person name="Lee S.S."/>
            <person name="Kim J."/>
            <person name="Numa H."/>
            <person name="Itoh T."/>
            <person name="Buell C.R."/>
            <person name="Matsumoto T."/>
        </authorList>
    </citation>
    <scope>NUCLEOTIDE SEQUENCE [LARGE SCALE GENOMIC DNA]</scope>
    <source>
        <strain evidence="3">cv. Nipponbare</strain>
    </source>
</reference>
<proteinExistence type="predicted"/>
<name>A0A0N7KM32_ORYSJ</name>
<feature type="transmembrane region" description="Helical" evidence="1">
    <location>
        <begin position="58"/>
        <end position="81"/>
    </location>
</feature>
<keyword evidence="1" id="KW-1133">Transmembrane helix</keyword>
<keyword evidence="3" id="KW-1185">Reference proteome</keyword>
<accession>A0A0N7KM32</accession>
<reference evidence="2 3" key="2">
    <citation type="journal article" date="2013" name="Plant Cell Physiol.">
        <title>Rice Annotation Project Database (RAP-DB): an integrative and interactive database for rice genomics.</title>
        <authorList>
            <person name="Sakai H."/>
            <person name="Lee S.S."/>
            <person name="Tanaka T."/>
            <person name="Numa H."/>
            <person name="Kim J."/>
            <person name="Kawahara Y."/>
            <person name="Wakimoto H."/>
            <person name="Yang C.C."/>
            <person name="Iwamoto M."/>
            <person name="Abe T."/>
            <person name="Yamada Y."/>
            <person name="Muto A."/>
            <person name="Inokuchi H."/>
            <person name="Ikemura T."/>
            <person name="Matsumoto T."/>
            <person name="Sasaki T."/>
            <person name="Itoh T."/>
        </authorList>
    </citation>
    <scope>NUCLEOTIDE SEQUENCE [LARGE SCALE GENOMIC DNA]</scope>
    <source>
        <strain evidence="3">cv. Nipponbare</strain>
    </source>
</reference>
<reference evidence="3" key="1">
    <citation type="journal article" date="2005" name="Nature">
        <title>The map-based sequence of the rice genome.</title>
        <authorList>
            <consortium name="International rice genome sequencing project (IRGSP)"/>
            <person name="Matsumoto T."/>
            <person name="Wu J."/>
            <person name="Kanamori H."/>
            <person name="Katayose Y."/>
            <person name="Fujisawa M."/>
            <person name="Namiki N."/>
            <person name="Mizuno H."/>
            <person name="Yamamoto K."/>
            <person name="Antonio B.A."/>
            <person name="Baba T."/>
            <person name="Sakata K."/>
            <person name="Nagamura Y."/>
            <person name="Aoki H."/>
            <person name="Arikawa K."/>
            <person name="Arita K."/>
            <person name="Bito T."/>
            <person name="Chiden Y."/>
            <person name="Fujitsuka N."/>
            <person name="Fukunaka R."/>
            <person name="Hamada M."/>
            <person name="Harada C."/>
            <person name="Hayashi A."/>
            <person name="Hijishita S."/>
            <person name="Honda M."/>
            <person name="Hosokawa S."/>
            <person name="Ichikawa Y."/>
            <person name="Idonuma A."/>
            <person name="Iijima M."/>
            <person name="Ikeda M."/>
            <person name="Ikeno M."/>
            <person name="Ito K."/>
            <person name="Ito S."/>
            <person name="Ito T."/>
            <person name="Ito Y."/>
            <person name="Ito Y."/>
            <person name="Iwabuchi A."/>
            <person name="Kamiya K."/>
            <person name="Karasawa W."/>
            <person name="Kurita K."/>
            <person name="Katagiri S."/>
            <person name="Kikuta A."/>
            <person name="Kobayashi H."/>
            <person name="Kobayashi N."/>
            <person name="Machita K."/>
            <person name="Maehara T."/>
            <person name="Masukawa M."/>
            <person name="Mizubayashi T."/>
            <person name="Mukai Y."/>
            <person name="Nagasaki H."/>
            <person name="Nagata Y."/>
            <person name="Naito S."/>
            <person name="Nakashima M."/>
            <person name="Nakama Y."/>
            <person name="Nakamichi Y."/>
            <person name="Nakamura M."/>
            <person name="Meguro A."/>
            <person name="Negishi M."/>
            <person name="Ohta I."/>
            <person name="Ohta T."/>
            <person name="Okamoto M."/>
            <person name="Ono N."/>
            <person name="Saji S."/>
            <person name="Sakaguchi M."/>
            <person name="Sakai K."/>
            <person name="Shibata M."/>
            <person name="Shimokawa T."/>
            <person name="Song J."/>
            <person name="Takazaki Y."/>
            <person name="Terasawa K."/>
            <person name="Tsugane M."/>
            <person name="Tsuji K."/>
            <person name="Ueda S."/>
            <person name="Waki K."/>
            <person name="Yamagata H."/>
            <person name="Yamamoto M."/>
            <person name="Yamamoto S."/>
            <person name="Yamane H."/>
            <person name="Yoshiki S."/>
            <person name="Yoshihara R."/>
            <person name="Yukawa K."/>
            <person name="Zhong H."/>
            <person name="Yano M."/>
            <person name="Yuan Q."/>
            <person name="Ouyang S."/>
            <person name="Liu J."/>
            <person name="Jones K.M."/>
            <person name="Gansberger K."/>
            <person name="Moffat K."/>
            <person name="Hill J."/>
            <person name="Bera J."/>
            <person name="Fadrosh D."/>
            <person name="Jin S."/>
            <person name="Johri S."/>
            <person name="Kim M."/>
            <person name="Overton L."/>
            <person name="Reardon M."/>
            <person name="Tsitrin T."/>
            <person name="Vuong H."/>
            <person name="Weaver B."/>
            <person name="Ciecko A."/>
            <person name="Tallon L."/>
            <person name="Jackson J."/>
            <person name="Pai G."/>
            <person name="Aken S.V."/>
            <person name="Utterback T."/>
            <person name="Reidmuller S."/>
            <person name="Feldblyum T."/>
            <person name="Hsiao J."/>
            <person name="Zismann V."/>
            <person name="Iobst S."/>
            <person name="de Vazeille A.R."/>
            <person name="Buell C.R."/>
            <person name="Ying K."/>
            <person name="Li Y."/>
            <person name="Lu T."/>
            <person name="Huang Y."/>
            <person name="Zhao Q."/>
            <person name="Feng Q."/>
            <person name="Zhang L."/>
            <person name="Zhu J."/>
            <person name="Weng Q."/>
            <person name="Mu J."/>
            <person name="Lu Y."/>
            <person name="Fan D."/>
            <person name="Liu Y."/>
            <person name="Guan J."/>
            <person name="Zhang Y."/>
            <person name="Yu S."/>
            <person name="Liu X."/>
            <person name="Zhang Y."/>
            <person name="Hong G."/>
            <person name="Han B."/>
            <person name="Choisne N."/>
            <person name="Demange N."/>
            <person name="Orjeda G."/>
            <person name="Samain S."/>
            <person name="Cattolico L."/>
            <person name="Pelletier E."/>
            <person name="Couloux A."/>
            <person name="Segurens B."/>
            <person name="Wincker P."/>
            <person name="D'Hont A."/>
            <person name="Scarpelli C."/>
            <person name="Weissenbach J."/>
            <person name="Salanoubat M."/>
            <person name="Quetier F."/>
            <person name="Yu Y."/>
            <person name="Kim H.R."/>
            <person name="Rambo T."/>
            <person name="Currie J."/>
            <person name="Collura K."/>
            <person name="Luo M."/>
            <person name="Yang T."/>
            <person name="Ammiraju J.S.S."/>
            <person name="Engler F."/>
            <person name="Soderlund C."/>
            <person name="Wing R.A."/>
            <person name="Palmer L.E."/>
            <person name="de la Bastide M."/>
            <person name="Spiegel L."/>
            <person name="Nascimento L."/>
            <person name="Zutavern T."/>
            <person name="O'Shaughnessy A."/>
            <person name="Dike S."/>
            <person name="Dedhia N."/>
            <person name="Preston R."/>
            <person name="Balija V."/>
            <person name="McCombie W.R."/>
            <person name="Chow T."/>
            <person name="Chen H."/>
            <person name="Chung M."/>
            <person name="Chen C."/>
            <person name="Shaw J."/>
            <person name="Wu H."/>
            <person name="Hsiao K."/>
            <person name="Chao Y."/>
            <person name="Chu M."/>
            <person name="Cheng C."/>
            <person name="Hour A."/>
            <person name="Lee P."/>
            <person name="Lin S."/>
            <person name="Lin Y."/>
            <person name="Liou J."/>
            <person name="Liu S."/>
            <person name="Hsing Y."/>
            <person name="Raghuvanshi S."/>
            <person name="Mohanty A."/>
            <person name="Bharti A.K."/>
            <person name="Gaur A."/>
            <person name="Gupta V."/>
            <person name="Kumar D."/>
            <person name="Ravi V."/>
            <person name="Vij S."/>
            <person name="Kapur A."/>
            <person name="Khurana P."/>
            <person name="Khurana P."/>
            <person name="Khurana J.P."/>
            <person name="Tyagi A.K."/>
            <person name="Gaikwad K."/>
            <person name="Singh A."/>
            <person name="Dalal V."/>
            <person name="Srivastava S."/>
            <person name="Dixit A."/>
            <person name="Pal A.K."/>
            <person name="Ghazi I.A."/>
            <person name="Yadav M."/>
            <person name="Pandit A."/>
            <person name="Bhargava A."/>
            <person name="Sureshbabu K."/>
            <person name="Batra K."/>
            <person name="Sharma T.R."/>
            <person name="Mohapatra T."/>
            <person name="Singh N.K."/>
            <person name="Messing J."/>
            <person name="Nelson A.B."/>
            <person name="Fuks G."/>
            <person name="Kavchok S."/>
            <person name="Keizer G."/>
            <person name="Linton E."/>
            <person name="Llaca V."/>
            <person name="Song R."/>
            <person name="Tanyolac B."/>
            <person name="Young S."/>
            <person name="Ho-Il K."/>
            <person name="Hahn J.H."/>
            <person name="Sangsakoo G."/>
            <person name="Vanavichit A."/>
            <person name="de Mattos Luiz.A.T."/>
            <person name="Zimmer P.D."/>
            <person name="Malone G."/>
            <person name="Dellagostin O."/>
            <person name="de Oliveira A.C."/>
            <person name="Bevan M."/>
            <person name="Bancroft I."/>
            <person name="Minx P."/>
            <person name="Cordum H."/>
            <person name="Wilson R."/>
            <person name="Cheng Z."/>
            <person name="Jin W."/>
            <person name="Jiang J."/>
            <person name="Leong S.A."/>
            <person name="Iwama H."/>
            <person name="Gojobori T."/>
            <person name="Itoh T."/>
            <person name="Niimura Y."/>
            <person name="Fujii Y."/>
            <person name="Habara T."/>
            <person name="Sakai H."/>
            <person name="Sato Y."/>
            <person name="Wilson G."/>
            <person name="Kumar K."/>
            <person name="McCouch S."/>
            <person name="Juretic N."/>
            <person name="Hoen D."/>
            <person name="Wright S."/>
            <person name="Bruskiewich R."/>
            <person name="Bureau T."/>
            <person name="Miyao A."/>
            <person name="Hirochika H."/>
            <person name="Nishikawa T."/>
            <person name="Kadowaki K."/>
            <person name="Sugiura M."/>
            <person name="Burr B."/>
            <person name="Sasaki T."/>
        </authorList>
    </citation>
    <scope>NUCLEOTIDE SEQUENCE [LARGE SCALE GENOMIC DNA]</scope>
    <source>
        <strain evidence="3">cv. Nipponbare</strain>
    </source>
</reference>
<protein>
    <submittedName>
        <fullName evidence="2">Os06g0355300 protein</fullName>
    </submittedName>
</protein>
<evidence type="ECO:0000313" key="2">
    <source>
        <dbReference type="EMBL" id="BAS97689.1"/>
    </source>
</evidence>
<gene>
    <name evidence="2" type="ordered locus">Os06g0355300</name>
    <name evidence="2" type="ORF">OSNPB_060355300</name>
</gene>
<dbReference type="EMBL" id="AP014962">
    <property type="protein sequence ID" value="BAS97689.1"/>
    <property type="molecule type" value="Genomic_DNA"/>
</dbReference>
<keyword evidence="1" id="KW-0812">Transmembrane</keyword>
<evidence type="ECO:0000313" key="3">
    <source>
        <dbReference type="Proteomes" id="UP000059680"/>
    </source>
</evidence>
<dbReference type="AlphaFoldDB" id="A0A0N7KM32"/>
<evidence type="ECO:0000256" key="1">
    <source>
        <dbReference type="SAM" id="Phobius"/>
    </source>
</evidence>
<sequence>MKLKAAAVVSCDFGKGKLYPQVMGAGWNESGLVERNISLGFIIRLTAMIFRYEISWEIPVHCMGILFVYTSIFVSGLSLICDDN</sequence>
<dbReference type="Proteomes" id="UP000059680">
    <property type="component" value="Chromosome 6"/>
</dbReference>
<organism evidence="2 3">
    <name type="scientific">Oryza sativa subsp. japonica</name>
    <name type="common">Rice</name>
    <dbReference type="NCBI Taxonomy" id="39947"/>
    <lineage>
        <taxon>Eukaryota</taxon>
        <taxon>Viridiplantae</taxon>
        <taxon>Streptophyta</taxon>
        <taxon>Embryophyta</taxon>
        <taxon>Tracheophyta</taxon>
        <taxon>Spermatophyta</taxon>
        <taxon>Magnoliopsida</taxon>
        <taxon>Liliopsida</taxon>
        <taxon>Poales</taxon>
        <taxon>Poaceae</taxon>
        <taxon>BOP clade</taxon>
        <taxon>Oryzoideae</taxon>
        <taxon>Oryzeae</taxon>
        <taxon>Oryzinae</taxon>
        <taxon>Oryza</taxon>
        <taxon>Oryza sativa</taxon>
    </lineage>
</organism>
<keyword evidence="1" id="KW-0472">Membrane</keyword>
<dbReference type="Gramene" id="Os06t0355300-01">
    <property type="protein sequence ID" value="Os06t0355300-01"/>
    <property type="gene ID" value="Os06g0355300"/>
</dbReference>